<keyword evidence="3" id="KW-1185">Reference proteome</keyword>
<evidence type="ECO:0000313" key="3">
    <source>
        <dbReference type="Proteomes" id="UP000094501"/>
    </source>
</evidence>
<keyword evidence="1" id="KW-1133">Transmembrane helix</keyword>
<dbReference type="EMBL" id="LPWG01000001">
    <property type="protein sequence ID" value="ODS01362.1"/>
    <property type="molecule type" value="Genomic_DNA"/>
</dbReference>
<name>A0A1E3W767_9HYPH</name>
<evidence type="ECO:0000313" key="2">
    <source>
        <dbReference type="EMBL" id="ODS01362.1"/>
    </source>
</evidence>
<feature type="transmembrane region" description="Helical" evidence="1">
    <location>
        <begin position="12"/>
        <end position="30"/>
    </location>
</feature>
<sequence>MIDASKDSIAHFQMWWLLYWHAVLAVLVLCQTSYVIYRYAAYFWPCFFALIPAVFAGAWLWYCAAYPWETYRYTLTVNIETDGKAVSNSSTYEVRKAKTPLMYALSLGAPGSSYRTVVFGEAIYFDVNGKPLLFTMAGSGEQNAPTSVSVLAYKVLRFGPTKLVELPPFKKATAEKIGAAVPIGQLPRAITFMDVDDPGSWRHIRRVVDYADTLGPNFVIQSAHLQLTTEQPGWPELPGHLPWLRSRAWIFPIGIRETTSIVTRADTLNKGALINGYF</sequence>
<keyword evidence="1" id="KW-0472">Membrane</keyword>
<gene>
    <name evidence="2" type="ORF">AUC68_00425</name>
</gene>
<evidence type="ECO:0000256" key="1">
    <source>
        <dbReference type="SAM" id="Phobius"/>
    </source>
</evidence>
<reference evidence="2 3" key="1">
    <citation type="journal article" date="2016" name="Environ. Microbiol.">
        <title>New Methyloceanibacter diversity from North Sea sediments includes methanotroph containing solely the soluble methane monooxygenase.</title>
        <authorList>
            <person name="Vekeman B."/>
            <person name="Kerckhof F.M."/>
            <person name="Cremers G."/>
            <person name="de Vos P."/>
            <person name="Vandamme P."/>
            <person name="Boon N."/>
            <person name="Op den Camp H.J."/>
            <person name="Heylen K."/>
        </authorList>
    </citation>
    <scope>NUCLEOTIDE SEQUENCE [LARGE SCALE GENOMIC DNA]</scope>
    <source>
        <strain evidence="2 3">R-67174</strain>
    </source>
</reference>
<feature type="transmembrane region" description="Helical" evidence="1">
    <location>
        <begin position="42"/>
        <end position="62"/>
    </location>
</feature>
<dbReference type="OrthoDB" id="7428686at2"/>
<accession>A0A1E3W767</accession>
<comment type="caution">
    <text evidence="2">The sequence shown here is derived from an EMBL/GenBank/DDBJ whole genome shotgun (WGS) entry which is preliminary data.</text>
</comment>
<protein>
    <submittedName>
        <fullName evidence="2">Uncharacterized protein</fullName>
    </submittedName>
</protein>
<dbReference type="STRING" id="1774968.AUC68_00425"/>
<dbReference type="AlphaFoldDB" id="A0A1E3W767"/>
<dbReference type="RefSeq" id="WP_069435837.1">
    <property type="nucleotide sequence ID" value="NZ_LPWG01000001.1"/>
</dbReference>
<proteinExistence type="predicted"/>
<dbReference type="Proteomes" id="UP000094501">
    <property type="component" value="Unassembled WGS sequence"/>
</dbReference>
<keyword evidence="1" id="KW-0812">Transmembrane</keyword>
<organism evidence="2 3">
    <name type="scientific">Methyloceanibacter methanicus</name>
    <dbReference type="NCBI Taxonomy" id="1774968"/>
    <lineage>
        <taxon>Bacteria</taxon>
        <taxon>Pseudomonadati</taxon>
        <taxon>Pseudomonadota</taxon>
        <taxon>Alphaproteobacteria</taxon>
        <taxon>Hyphomicrobiales</taxon>
        <taxon>Hyphomicrobiaceae</taxon>
        <taxon>Methyloceanibacter</taxon>
    </lineage>
</organism>